<sequence length="128" mass="13295">MSAPAPTPVPARRTGSRRAAGPEHRGTARPALPGIGVGTDPQIRPTAPATPLSRYRVRTDRPGLNLRAGEIVLCAVYEPASLGMVVLVRCESDGHAPGALLPVRELELIEHTGTVAGLVAWSAPGVRG</sequence>
<dbReference type="STRING" id="388357.GCA_001580365_00435"/>
<comment type="caution">
    <text evidence="2">The sequence shown here is derived from an EMBL/GenBank/DDBJ whole genome shotgun (WGS) entry which is preliminary data.</text>
</comment>
<dbReference type="RefSeq" id="WP_062734011.1">
    <property type="nucleotide sequence ID" value="NZ_BJZS01000093.1"/>
</dbReference>
<dbReference type="Proteomes" id="UP000321103">
    <property type="component" value="Unassembled WGS sequence"/>
</dbReference>
<reference evidence="2 3" key="1">
    <citation type="submission" date="2019-07" db="EMBL/GenBank/DDBJ databases">
        <title>Whole genome shotgun sequence of Kocuria turfanensis NBRC 107627.</title>
        <authorList>
            <person name="Hosoyama A."/>
            <person name="Uohara A."/>
            <person name="Ohji S."/>
            <person name="Ichikawa N."/>
        </authorList>
    </citation>
    <scope>NUCLEOTIDE SEQUENCE [LARGE SCALE GENOMIC DNA]</scope>
    <source>
        <strain evidence="2 3">NBRC 107627</strain>
    </source>
</reference>
<gene>
    <name evidence="2" type="ORF">KTU01_27740</name>
</gene>
<name>A0A512IG24_9MICC</name>
<accession>A0A512IG24</accession>
<organism evidence="2 3">
    <name type="scientific">Kocuria turfanensis</name>
    <dbReference type="NCBI Taxonomy" id="388357"/>
    <lineage>
        <taxon>Bacteria</taxon>
        <taxon>Bacillati</taxon>
        <taxon>Actinomycetota</taxon>
        <taxon>Actinomycetes</taxon>
        <taxon>Micrococcales</taxon>
        <taxon>Micrococcaceae</taxon>
        <taxon>Kocuria</taxon>
    </lineage>
</organism>
<keyword evidence="3" id="KW-1185">Reference proteome</keyword>
<evidence type="ECO:0000313" key="3">
    <source>
        <dbReference type="Proteomes" id="UP000321103"/>
    </source>
</evidence>
<evidence type="ECO:0000313" key="2">
    <source>
        <dbReference type="EMBL" id="GEO96651.1"/>
    </source>
</evidence>
<evidence type="ECO:0000256" key="1">
    <source>
        <dbReference type="SAM" id="MobiDB-lite"/>
    </source>
</evidence>
<protein>
    <submittedName>
        <fullName evidence="2">Uncharacterized protein</fullName>
    </submittedName>
</protein>
<dbReference type="EMBL" id="BJZS01000093">
    <property type="protein sequence ID" value="GEO96651.1"/>
    <property type="molecule type" value="Genomic_DNA"/>
</dbReference>
<proteinExistence type="predicted"/>
<dbReference type="AlphaFoldDB" id="A0A512IG24"/>
<feature type="region of interest" description="Disordered" evidence="1">
    <location>
        <begin position="1"/>
        <end position="49"/>
    </location>
</feature>